<evidence type="ECO:0000313" key="1">
    <source>
        <dbReference type="Ensembl" id="ENSCSRP00000009039.1"/>
    </source>
</evidence>
<dbReference type="Proteomes" id="UP000694403">
    <property type="component" value="Unplaced"/>
</dbReference>
<proteinExistence type="predicted"/>
<organism evidence="1 2">
    <name type="scientific">Chelydra serpentina</name>
    <name type="common">Snapping turtle</name>
    <name type="synonym">Testudo serpentina</name>
    <dbReference type="NCBI Taxonomy" id="8475"/>
    <lineage>
        <taxon>Eukaryota</taxon>
        <taxon>Metazoa</taxon>
        <taxon>Chordata</taxon>
        <taxon>Craniata</taxon>
        <taxon>Vertebrata</taxon>
        <taxon>Euteleostomi</taxon>
        <taxon>Archelosauria</taxon>
        <taxon>Testudinata</taxon>
        <taxon>Testudines</taxon>
        <taxon>Cryptodira</taxon>
        <taxon>Durocryptodira</taxon>
        <taxon>Americhelydia</taxon>
        <taxon>Chelydroidea</taxon>
        <taxon>Chelydridae</taxon>
        <taxon>Chelydra</taxon>
    </lineage>
</organism>
<evidence type="ECO:0000313" key="2">
    <source>
        <dbReference type="Proteomes" id="UP000694403"/>
    </source>
</evidence>
<name>A0A8C3XMJ4_CHESE</name>
<accession>A0A8C3XMJ4</accession>
<reference evidence="1" key="1">
    <citation type="submission" date="2025-08" db="UniProtKB">
        <authorList>
            <consortium name="Ensembl"/>
        </authorList>
    </citation>
    <scope>IDENTIFICATION</scope>
</reference>
<reference evidence="1" key="2">
    <citation type="submission" date="2025-09" db="UniProtKB">
        <authorList>
            <consortium name="Ensembl"/>
        </authorList>
    </citation>
    <scope>IDENTIFICATION</scope>
</reference>
<sequence length="144" mass="15890">LQPWREKGLTELGSSKGNIGYFNNLEVNSRNITDSVTFLTKASNQNFIVFLNEIQATIIRNKGCYFLSVLDHLYTNFFQDNSLCIGSSSKGVGLQGSTQVGLLVLLVVPFLIPSVAAARQAQYTRTLEFLVALVANIHGHKNIK</sequence>
<dbReference type="AlphaFoldDB" id="A0A8C3XMJ4"/>
<dbReference type="Ensembl" id="ENSCSRT00000009351.1">
    <property type="protein sequence ID" value="ENSCSRP00000009039.1"/>
    <property type="gene ID" value="ENSCSRG00000006729.1"/>
</dbReference>
<protein>
    <submittedName>
        <fullName evidence="1">Uncharacterized protein</fullName>
    </submittedName>
</protein>
<keyword evidence="2" id="KW-1185">Reference proteome</keyword>